<comment type="cofactor">
    <cofactor evidence="14">
        <name>[4Fe-4S] cluster</name>
        <dbReference type="ChEBI" id="CHEBI:49883"/>
    </cofactor>
    <text evidence="14">Binds 1 [4Fe-4S] cluster.</text>
</comment>
<comment type="subunit">
    <text evidence="14">Heterodimer of AddA and AddB.</text>
</comment>
<evidence type="ECO:0000256" key="3">
    <source>
        <dbReference type="ARBA" id="ARBA00022723"/>
    </source>
</evidence>
<dbReference type="Gene3D" id="6.10.140.1030">
    <property type="match status" value="1"/>
</dbReference>
<sequence length="1175" mass="136585">MSLRVISGRAGTGKTTFIHNEIVNELKKHPLGAPIYLIVPDQMSYQAEYMLTNNYGISGIVRAQVMTFKRLAWYILQETGGIAKEQIDKIGYRMLIRRLLAENKDEFTLFRQAADKRGFTEEVEQLIKEFSQYNIDSAALSEVIGKLEHSSAPNTLIAKTKDLQIILSKIEEKLGDSYVDSDGFYPILIQQLKNSEKLKEAHIYIDGFTVFTVREFEIVKQLLSFAKRVTIVLPFENEQDKDDDQAVFYRPAVMYDKLKQEAENFKVEMEQRLHLETCYRYNNQDLYHIEQQFHEPVPTQQQANGFVEIIEGANRRAEVHAIAREICRLVREENVRYKDIGIMYRQADLYDPLITTIFKQYDIPVFTNEKKAMLHHPLIEFSRSILEVITSNWQYEPVFRSVKTDLFFPLHSNLKEMREKADILENFVIAQGIYGYRWFEDSRWFYKKYRGLEFFSKQQTDEELKMQQILDEMKAIIKQPLEQLQSELKNAETGKEIAQCLYRCIEELQIFDKLQALKDAELEEHELHGASEHDQAWNRWINVLDQFVIMFGDQKLSIEEAAQILDEGYDTLQFSNIPPSVDEVTVATVEYSRFDNKDTVFVIGVNDGVYPMRIDYEGLITDSDRGWFAEIDTELSPTSKHRLLQEAFLIYRAFSSPTDRLYITFSSSNEESKALLPSLYINRLHKLFEIDGVKTLSHKRVLIDPIEELEPHNVLSYIQHPRTSLAFLIMQLRQAQYSNQLAPEWLALREFYEKDAYWKDSLQVVMRPLLKKNEAQRLRPQITEELYGNELTSSVSRVEKFYRCPFSHFTTYGLRLEERAIYRLENFAVGDLFHEALKWITKETERLNLQWNRLTRTQCAQLARQAVESIVPVFSHQILLSSARYRYIQKKLIRIVERTMMALSQHAKASFFKPIAIEAAFGPNEPLPPLEIDLQGGRKMNIRGRIDRIDSAKIGDKTYLRVIDYKSSSRDLDLNEVYHGISLQLLTYLDVAVKNANHWIDGQVDPAGVLYVHVHNPILKIEEELDDMTLELERMKKYKMRGLLTENAESLIAMDEELEEGGYSKIIPAFISSKDGGISQSKSRVVPPDSMSQISQYVRNKHQLAGEGIMSGEARIHPYRLKGRTGCDFCSFKSVCQFDPTDNEQVYHQLHADKPATIVSKIREELKRDGSIDSK</sequence>
<accession>A0A432LEI9</accession>
<organism evidence="16 17">
    <name type="scientific">Lysinibacillus antri</name>
    <dbReference type="NCBI Taxonomy" id="2498145"/>
    <lineage>
        <taxon>Bacteria</taxon>
        <taxon>Bacillati</taxon>
        <taxon>Bacillota</taxon>
        <taxon>Bacilli</taxon>
        <taxon>Bacillales</taxon>
        <taxon>Bacillaceae</taxon>
        <taxon>Lysinibacillus</taxon>
    </lineage>
</organism>
<dbReference type="Proteomes" id="UP000287910">
    <property type="component" value="Unassembled WGS sequence"/>
</dbReference>
<dbReference type="PANTHER" id="PTHR30591">
    <property type="entry name" value="RECBCD ENZYME SUBUNIT RECC"/>
    <property type="match status" value="1"/>
</dbReference>
<evidence type="ECO:0000313" key="17">
    <source>
        <dbReference type="Proteomes" id="UP000287910"/>
    </source>
</evidence>
<feature type="binding site" evidence="14">
    <location>
        <position position="1136"/>
    </location>
    <ligand>
        <name>[4Fe-4S] cluster</name>
        <dbReference type="ChEBI" id="CHEBI:49883"/>
    </ligand>
</feature>
<dbReference type="InterPro" id="IPR049035">
    <property type="entry name" value="ADDB_N"/>
</dbReference>
<dbReference type="Gene3D" id="3.40.50.300">
    <property type="entry name" value="P-loop containing nucleotide triphosphate hydrolases"/>
    <property type="match status" value="4"/>
</dbReference>
<feature type="binding site" evidence="14">
    <location>
        <position position="1130"/>
    </location>
    <ligand>
        <name>[4Fe-4S] cluster</name>
        <dbReference type="ChEBI" id="CHEBI:49883"/>
    </ligand>
</feature>
<keyword evidence="8 14" id="KW-0269">Exonuclease</keyword>
<dbReference type="Pfam" id="PF12705">
    <property type="entry name" value="PDDEXK_1"/>
    <property type="match status" value="1"/>
</dbReference>
<dbReference type="InterPro" id="IPR027417">
    <property type="entry name" value="P-loop_NTPase"/>
</dbReference>
<evidence type="ECO:0000256" key="6">
    <source>
        <dbReference type="ARBA" id="ARBA00022801"/>
    </source>
</evidence>
<dbReference type="EC" id="3.1.-.-" evidence="14"/>
<dbReference type="Gene3D" id="3.90.320.10">
    <property type="match status" value="1"/>
</dbReference>
<evidence type="ECO:0000256" key="5">
    <source>
        <dbReference type="ARBA" id="ARBA00022763"/>
    </source>
</evidence>
<dbReference type="GO" id="GO:0046872">
    <property type="term" value="F:metal ion binding"/>
    <property type="evidence" value="ECO:0007669"/>
    <property type="project" value="UniProtKB-KW"/>
</dbReference>
<dbReference type="InterPro" id="IPR014140">
    <property type="entry name" value="DNA_helicase_suAddB"/>
</dbReference>
<evidence type="ECO:0000256" key="1">
    <source>
        <dbReference type="ARBA" id="ARBA00022485"/>
    </source>
</evidence>
<comment type="caution">
    <text evidence="16">The sequence shown here is derived from an EMBL/GenBank/DDBJ whole genome shotgun (WGS) entry which is preliminary data.</text>
</comment>
<dbReference type="GO" id="GO:0008409">
    <property type="term" value="F:5'-3' exonuclease activity"/>
    <property type="evidence" value="ECO:0007669"/>
    <property type="project" value="UniProtKB-UniRule"/>
</dbReference>
<dbReference type="EMBL" id="RYYR01000007">
    <property type="protein sequence ID" value="RUL54247.1"/>
    <property type="molecule type" value="Genomic_DNA"/>
</dbReference>
<dbReference type="InterPro" id="IPR011604">
    <property type="entry name" value="PDDEXK-like_dom_sf"/>
</dbReference>
<evidence type="ECO:0000259" key="15">
    <source>
        <dbReference type="PROSITE" id="PS51217"/>
    </source>
</evidence>
<keyword evidence="13 14" id="KW-0234">DNA repair</keyword>
<keyword evidence="6 14" id="KW-0378">Hydrolase</keyword>
<feature type="binding site" evidence="14">
    <location>
        <position position="1127"/>
    </location>
    <ligand>
        <name>[4Fe-4S] cluster</name>
        <dbReference type="ChEBI" id="CHEBI:49883"/>
    </ligand>
</feature>
<dbReference type="NCBIfam" id="TIGR02773">
    <property type="entry name" value="addB_Gpos"/>
    <property type="match status" value="1"/>
</dbReference>
<keyword evidence="11 14" id="KW-0411">Iron-sulfur</keyword>
<dbReference type="SUPFAM" id="SSF52540">
    <property type="entry name" value="P-loop containing nucleoside triphosphate hydrolases"/>
    <property type="match status" value="2"/>
</dbReference>
<evidence type="ECO:0000256" key="8">
    <source>
        <dbReference type="ARBA" id="ARBA00022839"/>
    </source>
</evidence>
<keyword evidence="7 14" id="KW-0347">Helicase</keyword>
<comment type="function">
    <text evidence="14">The heterodimer acts as both an ATP-dependent DNA helicase and an ATP-dependent, dual-direction single-stranded exonuclease. Recognizes the chi site generating a DNA molecule suitable for the initiation of homologous recombination. The AddB subunit has 5' -&gt; 3' nuclease activity but not helicase activity.</text>
</comment>
<comment type="cofactor">
    <cofactor evidence="14">
        <name>Mg(2+)</name>
        <dbReference type="ChEBI" id="CHEBI:18420"/>
    </cofactor>
</comment>
<evidence type="ECO:0000256" key="2">
    <source>
        <dbReference type="ARBA" id="ARBA00022722"/>
    </source>
</evidence>
<name>A0A432LEI9_9BACI</name>
<keyword evidence="4 14" id="KW-0547">Nucleotide-binding</keyword>
<gene>
    <name evidence="14 16" type="primary">addB</name>
    <name evidence="16" type="ORF">EK386_06985</name>
</gene>
<keyword evidence="3 14" id="KW-0479">Metal-binding</keyword>
<evidence type="ECO:0000256" key="11">
    <source>
        <dbReference type="ARBA" id="ARBA00023014"/>
    </source>
</evidence>
<keyword evidence="9 14" id="KW-0067">ATP-binding</keyword>
<comment type="similarity">
    <text evidence="14">Belongs to the helicase family. AddB/RexB type 1 subfamily.</text>
</comment>
<dbReference type="GO" id="GO:0003690">
    <property type="term" value="F:double-stranded DNA binding"/>
    <property type="evidence" value="ECO:0007669"/>
    <property type="project" value="UniProtKB-UniRule"/>
</dbReference>
<dbReference type="HAMAP" id="MF_01452">
    <property type="entry name" value="AddB_type1"/>
    <property type="match status" value="1"/>
</dbReference>
<feature type="binding site" evidence="14">
    <location>
        <position position="804"/>
    </location>
    <ligand>
        <name>[4Fe-4S] cluster</name>
        <dbReference type="ChEBI" id="CHEBI:49883"/>
    </ligand>
</feature>
<keyword evidence="12 14" id="KW-0238">DNA-binding</keyword>
<dbReference type="GO" id="GO:0004386">
    <property type="term" value="F:helicase activity"/>
    <property type="evidence" value="ECO:0007669"/>
    <property type="project" value="UniProtKB-KW"/>
</dbReference>
<dbReference type="InterPro" id="IPR038726">
    <property type="entry name" value="PDDEXK_AddAB-type"/>
</dbReference>
<evidence type="ECO:0000313" key="16">
    <source>
        <dbReference type="EMBL" id="RUL54247.1"/>
    </source>
</evidence>
<evidence type="ECO:0000256" key="4">
    <source>
        <dbReference type="ARBA" id="ARBA00022741"/>
    </source>
</evidence>
<dbReference type="InterPro" id="IPR014017">
    <property type="entry name" value="DNA_helicase_UvrD-like_C"/>
</dbReference>
<keyword evidence="1 14" id="KW-0004">4Fe-4S</keyword>
<dbReference type="PANTHER" id="PTHR30591:SF1">
    <property type="entry name" value="RECBCD ENZYME SUBUNIT RECC"/>
    <property type="match status" value="1"/>
</dbReference>
<dbReference type="AlphaFoldDB" id="A0A432LEI9"/>
<keyword evidence="17" id="KW-1185">Reference proteome</keyword>
<dbReference type="GO" id="GO:0000724">
    <property type="term" value="P:double-strand break repair via homologous recombination"/>
    <property type="evidence" value="ECO:0007669"/>
    <property type="project" value="UniProtKB-UniRule"/>
</dbReference>
<proteinExistence type="inferred from homology"/>
<keyword evidence="10 14" id="KW-0408">Iron</keyword>
<evidence type="ECO:0000256" key="9">
    <source>
        <dbReference type="ARBA" id="ARBA00022840"/>
    </source>
</evidence>
<dbReference type="RefSeq" id="WP_126658318.1">
    <property type="nucleotide sequence ID" value="NZ_RYYR01000007.1"/>
</dbReference>
<dbReference type="GO" id="GO:0005524">
    <property type="term" value="F:ATP binding"/>
    <property type="evidence" value="ECO:0007669"/>
    <property type="project" value="UniProtKB-UniRule"/>
</dbReference>
<evidence type="ECO:0000256" key="14">
    <source>
        <dbReference type="HAMAP-Rule" id="MF_01452"/>
    </source>
</evidence>
<evidence type="ECO:0000256" key="13">
    <source>
        <dbReference type="ARBA" id="ARBA00023204"/>
    </source>
</evidence>
<dbReference type="GO" id="GO:0051539">
    <property type="term" value="F:4 iron, 4 sulfur cluster binding"/>
    <property type="evidence" value="ECO:0007669"/>
    <property type="project" value="UniProtKB-KW"/>
</dbReference>
<evidence type="ECO:0000256" key="12">
    <source>
        <dbReference type="ARBA" id="ARBA00023125"/>
    </source>
</evidence>
<keyword evidence="5 14" id="KW-0227">DNA damage</keyword>
<dbReference type="Pfam" id="PF21445">
    <property type="entry name" value="ADDB_N"/>
    <property type="match status" value="1"/>
</dbReference>
<reference evidence="16 17" key="1">
    <citation type="submission" date="2018-12" db="EMBL/GenBank/DDBJ databases">
        <title>Lysinibacillus antri sp. nov., isolated from a cave soil.</title>
        <authorList>
            <person name="Narsing Rao M.P."/>
            <person name="Zhang H."/>
            <person name="Dong Z.-Y."/>
            <person name="Niu X.-K."/>
            <person name="Zhang K."/>
            <person name="Fang B.-Z."/>
            <person name="Kang Y.-Q."/>
            <person name="Xiao M."/>
            <person name="Li W.-J."/>
        </authorList>
    </citation>
    <scope>NUCLEOTIDE SEQUENCE [LARGE SCALE GENOMIC DNA]</scope>
    <source>
        <strain evidence="16 17">SYSU K30002</strain>
    </source>
</reference>
<keyword evidence="2 14" id="KW-0540">Nuclease</keyword>
<comment type="miscellaneous">
    <text evidence="14">Despite having conserved helicase domains, this subunit does not have helicase activity.</text>
</comment>
<evidence type="ECO:0000256" key="7">
    <source>
        <dbReference type="ARBA" id="ARBA00022806"/>
    </source>
</evidence>
<evidence type="ECO:0000256" key="10">
    <source>
        <dbReference type="ARBA" id="ARBA00023004"/>
    </source>
</evidence>
<dbReference type="PROSITE" id="PS51217">
    <property type="entry name" value="UVRD_HELICASE_CTER"/>
    <property type="match status" value="1"/>
</dbReference>
<protein>
    <recommendedName>
        <fullName evidence="14">ATP-dependent helicase/deoxyribonuclease subunit B</fullName>
        <ecNumber evidence="14">3.1.-.-</ecNumber>
    </recommendedName>
    <alternativeName>
        <fullName evidence="14">ATP-dependent helicase/nuclease subunit AddB</fullName>
    </alternativeName>
</protein>
<feature type="domain" description="UvrD-like helicase C-terminal" evidence="15">
    <location>
        <begin position="276"/>
        <end position="582"/>
    </location>
</feature>